<dbReference type="PANTHER" id="PTHR11985:SF35">
    <property type="entry name" value="ANAEROBIC GLYCEROL-3-PHOSPHATE DEHYDROGENASE SUBUNIT A"/>
    <property type="match status" value="1"/>
</dbReference>
<evidence type="ECO:0000256" key="2">
    <source>
        <dbReference type="ARBA" id="ARBA00007330"/>
    </source>
</evidence>
<dbReference type="PRINTS" id="PR01001">
    <property type="entry name" value="FADG3PDH"/>
</dbReference>
<dbReference type="InterPro" id="IPR036188">
    <property type="entry name" value="FAD/NAD-bd_sf"/>
</dbReference>
<evidence type="ECO:0000256" key="1">
    <source>
        <dbReference type="ARBA" id="ARBA00001974"/>
    </source>
</evidence>
<evidence type="ECO:0000256" key="4">
    <source>
        <dbReference type="ARBA" id="ARBA00022798"/>
    </source>
</evidence>
<dbReference type="Gene3D" id="1.10.8.870">
    <property type="entry name" value="Alpha-glycerophosphate oxidase, cap domain"/>
    <property type="match status" value="1"/>
</dbReference>
<proteinExistence type="inferred from homology"/>
<dbReference type="GO" id="GO:0004368">
    <property type="term" value="F:glycerol-3-phosphate dehydrogenase (quinone) activity"/>
    <property type="evidence" value="ECO:0007669"/>
    <property type="project" value="InterPro"/>
</dbReference>
<reference evidence="9" key="1">
    <citation type="submission" date="2018-05" db="EMBL/GenBank/DDBJ databases">
        <authorList>
            <person name="Lanie J.A."/>
            <person name="Ng W.-L."/>
            <person name="Kazmierczak K.M."/>
            <person name="Andrzejewski T.M."/>
            <person name="Davidsen T.M."/>
            <person name="Wayne K.J."/>
            <person name="Tettelin H."/>
            <person name="Glass J.I."/>
            <person name="Rusch D."/>
            <person name="Podicherti R."/>
            <person name="Tsui H.-C.T."/>
            <person name="Winkler M.E."/>
        </authorList>
    </citation>
    <scope>NUCLEOTIDE SEQUENCE</scope>
</reference>
<keyword evidence="6" id="KW-0560">Oxidoreductase</keyword>
<dbReference type="InterPro" id="IPR006076">
    <property type="entry name" value="FAD-dep_OxRdtase"/>
</dbReference>
<keyword evidence="4" id="KW-0319">Glycerol metabolism</keyword>
<dbReference type="InterPro" id="IPR031656">
    <property type="entry name" value="DAO_C"/>
</dbReference>
<gene>
    <name evidence="9" type="ORF">METZ01_LOCUS41672</name>
</gene>
<protein>
    <recommendedName>
        <fullName evidence="10">FAD dependent oxidoreductase domain-containing protein</fullName>
    </recommendedName>
</protein>
<sequence>MKVCLIEMNDFASGTSSKSTKLIHGGLRYLEQFKFNLVHETGSERSVLNRLAPSIVKSEKMLLPIKNNGNLNKLSTSIALSIYDYLAGVRIKDKKQILSKKETELMEPLLKTDGLNAGAIYSEYRTDDARLTIELLKKANKMGAFPINYIKANEFIIKEDKVCGINCLDRINGDSFSVFSSTVVNAAGPWVDDTLKNENNKLILSKGVHIVVPYKKFPLKQSVYFDAIDNRMIFAIPRNNTTYIGTTDTKYSLDKNNIKILKSEVKYLLESVNNYFSIILTIKDVVSSWSGLRPLIKEEGKKVTEISRKDEIFVSDNGIITIAGGKLTGYRKMAERVVDMVIKAKNHKSFNKCITSNIKLYESENLNQIKKQIFSYLLKNQHSKDQAVLLYDMYGENLKEIIKISKTLKSFSKVNAIIISEFIYCFENEMCQKLLDFFSQRTGRVYFEIEKVSDQVQIIKETYKKLKGISEKEFDLERVELKNYINSITTFI</sequence>
<dbReference type="Pfam" id="PF01266">
    <property type="entry name" value="DAO"/>
    <property type="match status" value="1"/>
</dbReference>
<keyword evidence="5" id="KW-0274">FAD</keyword>
<dbReference type="Gene3D" id="3.30.9.10">
    <property type="entry name" value="D-Amino Acid Oxidase, subunit A, domain 2"/>
    <property type="match status" value="1"/>
</dbReference>
<evidence type="ECO:0000259" key="8">
    <source>
        <dbReference type="Pfam" id="PF16901"/>
    </source>
</evidence>
<accession>A0A381RCZ5</accession>
<evidence type="ECO:0000256" key="5">
    <source>
        <dbReference type="ARBA" id="ARBA00022827"/>
    </source>
</evidence>
<dbReference type="Gene3D" id="3.50.50.60">
    <property type="entry name" value="FAD/NAD(P)-binding domain"/>
    <property type="match status" value="1"/>
</dbReference>
<evidence type="ECO:0008006" key="10">
    <source>
        <dbReference type="Google" id="ProtNLM"/>
    </source>
</evidence>
<dbReference type="GO" id="GO:0046168">
    <property type="term" value="P:glycerol-3-phosphate catabolic process"/>
    <property type="evidence" value="ECO:0007669"/>
    <property type="project" value="TreeGrafter"/>
</dbReference>
<comment type="similarity">
    <text evidence="2">Belongs to the FAD-dependent glycerol-3-phosphate dehydrogenase family.</text>
</comment>
<evidence type="ECO:0000259" key="7">
    <source>
        <dbReference type="Pfam" id="PF01266"/>
    </source>
</evidence>
<dbReference type="InterPro" id="IPR000447">
    <property type="entry name" value="G3P_DH_FAD-dep"/>
</dbReference>
<dbReference type="PROSITE" id="PS00978">
    <property type="entry name" value="FAD_G3PDH_2"/>
    <property type="match status" value="1"/>
</dbReference>
<comment type="cofactor">
    <cofactor evidence="1">
        <name>FAD</name>
        <dbReference type="ChEBI" id="CHEBI:57692"/>
    </cofactor>
</comment>
<evidence type="ECO:0000256" key="6">
    <source>
        <dbReference type="ARBA" id="ARBA00023002"/>
    </source>
</evidence>
<dbReference type="SUPFAM" id="SSF51905">
    <property type="entry name" value="FAD/NAD(P)-binding domain"/>
    <property type="match status" value="1"/>
</dbReference>
<organism evidence="9">
    <name type="scientific">marine metagenome</name>
    <dbReference type="NCBI Taxonomy" id="408172"/>
    <lineage>
        <taxon>unclassified sequences</taxon>
        <taxon>metagenomes</taxon>
        <taxon>ecological metagenomes</taxon>
    </lineage>
</organism>
<feature type="domain" description="Alpha-glycerophosphate oxidase C-terminal" evidence="8">
    <location>
        <begin position="353"/>
        <end position="472"/>
    </location>
</feature>
<evidence type="ECO:0000313" key="9">
    <source>
        <dbReference type="EMBL" id="SUZ88818.1"/>
    </source>
</evidence>
<dbReference type="InterPro" id="IPR038299">
    <property type="entry name" value="DAO_C_sf"/>
</dbReference>
<evidence type="ECO:0000256" key="3">
    <source>
        <dbReference type="ARBA" id="ARBA00022630"/>
    </source>
</evidence>
<keyword evidence="3" id="KW-0285">Flavoprotein</keyword>
<dbReference type="PANTHER" id="PTHR11985">
    <property type="entry name" value="GLYCEROL-3-PHOSPHATE DEHYDROGENASE"/>
    <property type="match status" value="1"/>
</dbReference>
<feature type="domain" description="FAD dependent oxidoreductase" evidence="7">
    <location>
        <begin position="2"/>
        <end position="329"/>
    </location>
</feature>
<dbReference type="AlphaFoldDB" id="A0A381RCZ5"/>
<dbReference type="GO" id="GO:0006071">
    <property type="term" value="P:glycerol metabolic process"/>
    <property type="evidence" value="ECO:0007669"/>
    <property type="project" value="UniProtKB-KW"/>
</dbReference>
<name>A0A381RCZ5_9ZZZZ</name>
<dbReference type="EMBL" id="UINC01001789">
    <property type="protein sequence ID" value="SUZ88818.1"/>
    <property type="molecule type" value="Genomic_DNA"/>
</dbReference>
<dbReference type="Pfam" id="PF16901">
    <property type="entry name" value="DAO_C"/>
    <property type="match status" value="1"/>
</dbReference>